<keyword evidence="1" id="KW-1133">Transmembrane helix</keyword>
<feature type="transmembrane region" description="Helical" evidence="1">
    <location>
        <begin position="33"/>
        <end position="61"/>
    </location>
</feature>
<comment type="caution">
    <text evidence="2">The sequence shown here is derived from an EMBL/GenBank/DDBJ whole genome shotgun (WGS) entry which is preliminary data.</text>
</comment>
<proteinExistence type="predicted"/>
<gene>
    <name evidence="2" type="ORF">CHU57_23010</name>
</gene>
<accession>A0A5I1MF58</accession>
<keyword evidence="1" id="KW-0472">Membrane</keyword>
<evidence type="ECO:0000256" key="1">
    <source>
        <dbReference type="SAM" id="Phobius"/>
    </source>
</evidence>
<keyword evidence="1" id="KW-0812">Transmembrane</keyword>
<organism evidence="2">
    <name type="scientific">Salmonella enterica subsp. enterica serovar Cotham</name>
    <dbReference type="NCBI Taxonomy" id="2572724"/>
    <lineage>
        <taxon>Bacteria</taxon>
        <taxon>Pseudomonadati</taxon>
        <taxon>Pseudomonadota</taxon>
        <taxon>Gammaproteobacteria</taxon>
        <taxon>Enterobacterales</taxon>
        <taxon>Enterobacteriaceae</taxon>
        <taxon>Salmonella</taxon>
    </lineage>
</organism>
<evidence type="ECO:0000313" key="2">
    <source>
        <dbReference type="EMBL" id="ECS7439658.1"/>
    </source>
</evidence>
<dbReference type="AlphaFoldDB" id="A0A5I1MF58"/>
<dbReference type="EMBL" id="AAKKOC010000011">
    <property type="protein sequence ID" value="ECS7439658.1"/>
    <property type="molecule type" value="Genomic_DNA"/>
</dbReference>
<sequence length="75" mass="8980">MCYRIAACRCVSGRSYSGIFRIFREKERNRDRLYIYICLASAYVWHTHIFIICICCIYTYVKHLPILNICTHPVQ</sequence>
<reference evidence="2" key="1">
    <citation type="submission" date="2018-07" db="EMBL/GenBank/DDBJ databases">
        <authorList>
            <consortium name="PulseNet: The National Subtyping Network for Foodborne Disease Surveillance"/>
            <person name="Tarr C.L."/>
            <person name="Trees E."/>
            <person name="Katz L.S."/>
            <person name="Carleton-Romer H.A."/>
            <person name="Stroika S."/>
            <person name="Kucerova Z."/>
            <person name="Roache K.F."/>
            <person name="Sabol A.L."/>
            <person name="Besser J."/>
            <person name="Gerner-Smidt P."/>
        </authorList>
    </citation>
    <scope>NUCLEOTIDE SEQUENCE</scope>
    <source>
        <strain evidence="2">2015AM-1184</strain>
    </source>
</reference>
<protein>
    <submittedName>
        <fullName evidence="2">Uncharacterized protein</fullName>
    </submittedName>
</protein>
<name>A0A5I1MF58_SALET</name>